<reference evidence="2 3" key="1">
    <citation type="submission" date="2018-03" db="EMBL/GenBank/DDBJ databases">
        <title>Aquarubrobacter algicola gen. nov., sp. nov., a novel actinobacterium isolated from shallow eutrophic lake during the end of cyanobacterial harmful algal blooms.</title>
        <authorList>
            <person name="Chun S.J."/>
        </authorList>
    </citation>
    <scope>NUCLEOTIDE SEQUENCE [LARGE SCALE GENOMIC DNA]</scope>
    <source>
        <strain evidence="2 3">Seoho-28</strain>
    </source>
</reference>
<dbReference type="SMART" id="SM00460">
    <property type="entry name" value="TGc"/>
    <property type="match status" value="1"/>
</dbReference>
<organism evidence="2 3">
    <name type="scientific">Paraconexibacter algicola</name>
    <dbReference type="NCBI Taxonomy" id="2133960"/>
    <lineage>
        <taxon>Bacteria</taxon>
        <taxon>Bacillati</taxon>
        <taxon>Actinomycetota</taxon>
        <taxon>Thermoleophilia</taxon>
        <taxon>Solirubrobacterales</taxon>
        <taxon>Paraconexibacteraceae</taxon>
        <taxon>Paraconexibacter</taxon>
    </lineage>
</organism>
<dbReference type="EMBL" id="PYYB01000001">
    <property type="protein sequence ID" value="PTL59696.1"/>
    <property type="molecule type" value="Genomic_DNA"/>
</dbReference>
<evidence type="ECO:0000313" key="3">
    <source>
        <dbReference type="Proteomes" id="UP000240739"/>
    </source>
</evidence>
<dbReference type="Proteomes" id="UP000240739">
    <property type="component" value="Unassembled WGS sequence"/>
</dbReference>
<proteinExistence type="predicted"/>
<keyword evidence="3" id="KW-1185">Reference proteome</keyword>
<dbReference type="Pfam" id="PF08379">
    <property type="entry name" value="Bact_transglu_N"/>
    <property type="match status" value="1"/>
</dbReference>
<evidence type="ECO:0000259" key="1">
    <source>
        <dbReference type="SMART" id="SM00460"/>
    </source>
</evidence>
<dbReference type="PANTHER" id="PTHR33490:SF7">
    <property type="entry name" value="BLR2979 PROTEIN"/>
    <property type="match status" value="1"/>
</dbReference>
<dbReference type="RefSeq" id="WP_107568339.1">
    <property type="nucleotide sequence ID" value="NZ_PYYB01000001.1"/>
</dbReference>
<dbReference type="SUPFAM" id="SSF54001">
    <property type="entry name" value="Cysteine proteinases"/>
    <property type="match status" value="1"/>
</dbReference>
<accession>A0A2T4UKB7</accession>
<dbReference type="AlphaFoldDB" id="A0A2T4UKB7"/>
<dbReference type="PANTHER" id="PTHR33490">
    <property type="entry name" value="BLR5614 PROTEIN-RELATED"/>
    <property type="match status" value="1"/>
</dbReference>
<dbReference type="InterPro" id="IPR038765">
    <property type="entry name" value="Papain-like_cys_pep_sf"/>
</dbReference>
<comment type="caution">
    <text evidence="2">The sequence shown here is derived from an EMBL/GenBank/DDBJ whole genome shotgun (WGS) entry which is preliminary data.</text>
</comment>
<dbReference type="InterPro" id="IPR013589">
    <property type="entry name" value="Bac_transglu_N"/>
</dbReference>
<name>A0A2T4UKB7_9ACTN</name>
<evidence type="ECO:0000313" key="2">
    <source>
        <dbReference type="EMBL" id="PTL59696.1"/>
    </source>
</evidence>
<gene>
    <name evidence="2" type="ORF">C7Y72_08550</name>
</gene>
<dbReference type="OrthoDB" id="9804023at2"/>
<sequence>MSTRYRVVHRTQYTYASVVNPSYSQLHLLPRDVPGQRCVSSEVVVSPRPEDYREHVDFFGNRVGYVAIHRPHKTLTVTATSVVEVDDRPAGLPLLGRRPWEEVPAALRETDPLWAAHYTLDSPLVAASEAARAYAEPSFPPGRDMAEAATDLCARIHRDFTFDAKATTVATPLEEVLRDRRGVCQDFAHVGIACVRAMGLPARYVSGYLETDPPPGKPKLVGADVSHAWFSVLLPEVGWLDLDPTNDQVVGSRYVVTAYGRDYQDLPPVSGVIFTEGRTKKLEVTVDVTAL</sequence>
<dbReference type="Gene3D" id="3.10.620.30">
    <property type="match status" value="1"/>
</dbReference>
<dbReference type="Pfam" id="PF01841">
    <property type="entry name" value="Transglut_core"/>
    <property type="match status" value="1"/>
</dbReference>
<feature type="domain" description="Transglutaminase-like" evidence="1">
    <location>
        <begin position="176"/>
        <end position="246"/>
    </location>
</feature>
<protein>
    <submittedName>
        <fullName evidence="2">Transglutaminase</fullName>
    </submittedName>
</protein>
<dbReference type="InterPro" id="IPR002931">
    <property type="entry name" value="Transglutaminase-like"/>
</dbReference>